<organism evidence="3 4">
    <name type="scientific">Faecalibaculum rodentium</name>
    <dbReference type="NCBI Taxonomy" id="1702221"/>
    <lineage>
        <taxon>Bacteria</taxon>
        <taxon>Bacillati</taxon>
        <taxon>Bacillota</taxon>
        <taxon>Erysipelotrichia</taxon>
        <taxon>Erysipelotrichales</taxon>
        <taxon>Erysipelotrichaceae</taxon>
        <taxon>Faecalibaculum</taxon>
    </lineage>
</organism>
<protein>
    <recommendedName>
        <fullName evidence="5">Terminase</fullName>
    </recommendedName>
</protein>
<feature type="domain" description="Terminase large subunit-like endonuclease" evidence="2">
    <location>
        <begin position="268"/>
        <end position="541"/>
    </location>
</feature>
<dbReference type="STRING" id="1702221.AALO17_15020"/>
<proteinExistence type="predicted"/>
<feature type="domain" description="Terminase large subunit-like ATPase" evidence="1">
    <location>
        <begin position="81"/>
        <end position="250"/>
    </location>
</feature>
<evidence type="ECO:0000313" key="4">
    <source>
        <dbReference type="Proteomes" id="UP000069771"/>
    </source>
</evidence>
<reference evidence="3 4" key="1">
    <citation type="journal article" date="2016" name="Gut Pathog.">
        <title>Whole genome sequencing of "Faecalibaculum rodentium" ALO17, isolated from C57BL/6J laboratory mouse feces.</title>
        <authorList>
            <person name="Lim S."/>
            <person name="Chang D.H."/>
            <person name="Ahn S."/>
            <person name="Kim B.C."/>
        </authorList>
    </citation>
    <scope>NUCLEOTIDE SEQUENCE [LARGE SCALE GENOMIC DNA]</scope>
    <source>
        <strain evidence="3 4">Alo17</strain>
    </source>
</reference>
<dbReference type="PANTHER" id="PTHR41287:SF1">
    <property type="entry name" value="PROTEIN YMFN"/>
    <property type="match status" value="1"/>
</dbReference>
<dbReference type="Pfam" id="PF20441">
    <property type="entry name" value="TerL_nuclease"/>
    <property type="match status" value="1"/>
</dbReference>
<keyword evidence="4" id="KW-1185">Reference proteome</keyword>
<dbReference type="RefSeq" id="WP_082743295.1">
    <property type="nucleotide sequence ID" value="NZ_CAMSPE010000047.1"/>
</dbReference>
<dbReference type="GO" id="GO:0004519">
    <property type="term" value="F:endonuclease activity"/>
    <property type="evidence" value="ECO:0007669"/>
    <property type="project" value="InterPro"/>
</dbReference>
<sequence>MTLTTSSLDEFTYLQEFKQDIADGKYVLGQWMQLNIQYVEKCLSEGKCLYDPLKAEKKIRFIETQCRYVEGRSGPFLLESWQKYIVACIFGLVDEDGFRHFTEIVLIIGRKQGKSTFAAALEMTIAYTEPELGMQLYNLAPKLQQANIIYDQTLLMIAKNKTASKLGKKRRSDFYIAKTNTKISPLAFNSKKSDGFNPYFACFDEFAAWEGVKAVDMWNVMLSAQGGRHDPINLACSTANFIDGGLYDELFPRCTSVLLGTSEEENLLPFLFMIDDIQKWDDVQELKKALPNLGVSFFEKNLQKEIRKAHASPSYKNEFICKYCNIKMNTVAAWIPQEAIRLSQGDVIKPEDFQRMACVGGVDLSQTTDLTSACVVINFEGVNYVYSHFWIPAGRLKDLTERDNVDYSAMVSHGFLSLSGDKFVDYKDVTKWFVDLRKEYKLNILVIGYDRYSSTYFVDEMKQQGFLMDDVNQGTNLSPILTEFEGLIMQGLIQTGTNGLLQSHIRNTAIKREADGKRMRMLKISETKHIDGMAALIDALTVKSKYNDQYKWILEGNKKRE</sequence>
<evidence type="ECO:0000313" key="3">
    <source>
        <dbReference type="EMBL" id="AMK54636.1"/>
    </source>
</evidence>
<evidence type="ECO:0000259" key="2">
    <source>
        <dbReference type="Pfam" id="PF20441"/>
    </source>
</evidence>
<dbReference type="InterPro" id="IPR027417">
    <property type="entry name" value="P-loop_NTPase"/>
</dbReference>
<dbReference type="Pfam" id="PF03354">
    <property type="entry name" value="TerL_ATPase"/>
    <property type="match status" value="1"/>
</dbReference>
<dbReference type="Proteomes" id="UP000069771">
    <property type="component" value="Chromosome"/>
</dbReference>
<dbReference type="InterPro" id="IPR005021">
    <property type="entry name" value="Terminase_largesu-like"/>
</dbReference>
<dbReference type="AlphaFoldDB" id="A0A140DVF9"/>
<dbReference type="KEGG" id="fro:AALO17_15020"/>
<dbReference type="InterPro" id="IPR046462">
    <property type="entry name" value="TerL_nuclease"/>
</dbReference>
<evidence type="ECO:0008006" key="5">
    <source>
        <dbReference type="Google" id="ProtNLM"/>
    </source>
</evidence>
<dbReference type="Gene3D" id="3.40.50.300">
    <property type="entry name" value="P-loop containing nucleotide triphosphate hydrolases"/>
    <property type="match status" value="1"/>
</dbReference>
<dbReference type="InterPro" id="IPR046461">
    <property type="entry name" value="TerL_ATPase"/>
</dbReference>
<gene>
    <name evidence="3" type="ORF">AALO17_15020</name>
</gene>
<accession>A0A140DVF9</accession>
<dbReference type="PANTHER" id="PTHR41287">
    <property type="match status" value="1"/>
</dbReference>
<dbReference type="EMBL" id="CP011391">
    <property type="protein sequence ID" value="AMK54636.1"/>
    <property type="molecule type" value="Genomic_DNA"/>
</dbReference>
<evidence type="ECO:0000259" key="1">
    <source>
        <dbReference type="Pfam" id="PF03354"/>
    </source>
</evidence>
<name>A0A140DVF9_9FIRM</name>